<reference evidence="2 3" key="1">
    <citation type="submission" date="2017-02" db="EMBL/GenBank/DDBJ databases">
        <authorList>
            <person name="Peterson S.W."/>
        </authorList>
    </citation>
    <scope>NUCLEOTIDE SEQUENCE [LARGE SCALE GENOMIC DNA]</scope>
    <source>
        <strain evidence="2 3">ATCC 35992</strain>
    </source>
</reference>
<gene>
    <name evidence="2" type="ORF">SAMN02745111_00764</name>
</gene>
<feature type="domain" description="Non-reducing end beta-L-arabinofuranosidase-like GH127 catalytic" evidence="1">
    <location>
        <begin position="9"/>
        <end position="390"/>
    </location>
</feature>
<keyword evidence="3" id="KW-1185">Reference proteome</keyword>
<dbReference type="Pfam" id="PF07944">
    <property type="entry name" value="Beta-AFase-like_GH127_cat"/>
    <property type="match status" value="1"/>
</dbReference>
<dbReference type="GO" id="GO:0005975">
    <property type="term" value="P:carbohydrate metabolic process"/>
    <property type="evidence" value="ECO:0007669"/>
    <property type="project" value="InterPro"/>
</dbReference>
<accession>A0A1T4VDT8</accession>
<dbReference type="Proteomes" id="UP000190814">
    <property type="component" value="Unassembled WGS sequence"/>
</dbReference>
<dbReference type="OrthoDB" id="9757939at2"/>
<dbReference type="PANTHER" id="PTHR31151">
    <property type="entry name" value="PROLINE-TRNA LIGASE (DUF1680)"/>
    <property type="match status" value="1"/>
</dbReference>
<protein>
    <recommendedName>
        <fullName evidence="1">Non-reducing end beta-L-arabinofuranosidase-like GH127 catalytic domain-containing protein</fullName>
    </recommendedName>
</protein>
<dbReference type="InterPro" id="IPR008928">
    <property type="entry name" value="6-hairpin_glycosidase_sf"/>
</dbReference>
<name>A0A1T4VDT8_9FIRM</name>
<dbReference type="EMBL" id="FUXZ01000004">
    <property type="protein sequence ID" value="SKA63120.1"/>
    <property type="molecule type" value="Genomic_DNA"/>
</dbReference>
<evidence type="ECO:0000313" key="3">
    <source>
        <dbReference type="Proteomes" id="UP000190814"/>
    </source>
</evidence>
<evidence type="ECO:0000313" key="2">
    <source>
        <dbReference type="EMBL" id="SKA63120.1"/>
    </source>
</evidence>
<sequence length="616" mass="70445">MVRNYGLGEVKVTEGLFKKRMDVNIKYLKELDNTALLQNYYFEAGIIIPGLMMMEDPASAGLHWGWEAPTCQLRGHFLGHYLSAAAMVVANTGDEELASKVRFIISELRKCQELNGGKWAGSIPEKYFEVLTTDRYIWSPQYTIHKLLMGLLDTYKYTGNEEALLILSGMADWFIDWTTDMKKRKPDAIFKGEQAGMLELWADAFVVTGDEKYKALADTYKGQGIFKLIKAGKDALTDDHTNASIPILQGAAKMYEVTEDEGWKNIVLAFWKSAVTDRGMYATTGANAGEFWIPPKKLGEYRGDRGQEFCTVYNMVRVAEYLFKWTGDSKYSDYIERCLYNGFLVQQNEDTGMPAYFLPLTTGSKKTWASKRNDFWCCQGTMIQAQVKYPELIYSVDDDKKKIYINQYIPSILDGKVDGKSIKLVQSLNMKSYDAQTLFDEHGGYEKSRWKYKFEICSDEDVNEISFLFRAPIWLDGDVQVNVNDEVVDYKANSSNRVKVSAEDGYINISGCKIGDVIDLFLPSKVKAERLPDMPEQAAFVDGPIVLAGLTSDCDVINGDFEKPDSFLYSVSEHTYDTFIWLQNNYRTKHQMKNFKFIPFYDVKDESYTIYFEEHK</sequence>
<proteinExistence type="predicted"/>
<dbReference type="SUPFAM" id="SSF48208">
    <property type="entry name" value="Six-hairpin glycosidases"/>
    <property type="match status" value="1"/>
</dbReference>
<dbReference type="PANTHER" id="PTHR31151:SF0">
    <property type="entry name" value="PROLINE-TRNA LIGASE (DUF1680)"/>
    <property type="match status" value="1"/>
</dbReference>
<dbReference type="AlphaFoldDB" id="A0A1T4VDT8"/>
<dbReference type="InterPro" id="IPR012878">
    <property type="entry name" value="Beta-AFase-like_GH127_cat"/>
</dbReference>
<dbReference type="RefSeq" id="WP_078765649.1">
    <property type="nucleotide sequence ID" value="NZ_FUXZ01000004.1"/>
</dbReference>
<dbReference type="STRING" id="39495.SAMN02745111_00764"/>
<evidence type="ECO:0000259" key="1">
    <source>
        <dbReference type="Pfam" id="PF07944"/>
    </source>
</evidence>
<organism evidence="2 3">
    <name type="scientific">Eubacterium uniforme</name>
    <dbReference type="NCBI Taxonomy" id="39495"/>
    <lineage>
        <taxon>Bacteria</taxon>
        <taxon>Bacillati</taxon>
        <taxon>Bacillota</taxon>
        <taxon>Clostridia</taxon>
        <taxon>Eubacteriales</taxon>
        <taxon>Eubacteriaceae</taxon>
        <taxon>Eubacterium</taxon>
    </lineage>
</organism>